<name>A0A8H4JDF4_9HYPO</name>
<dbReference type="PANTHER" id="PTHR37542:SF3">
    <property type="entry name" value="PRION-INHIBITION AND PROPAGATION HELO DOMAIN-CONTAINING PROTEIN"/>
    <property type="match status" value="1"/>
</dbReference>
<dbReference type="AlphaFoldDB" id="A0A8H4JDF4"/>
<comment type="caution">
    <text evidence="1">The sequence shown here is derived from an EMBL/GenBank/DDBJ whole genome shotgun (WGS) entry which is preliminary data.</text>
</comment>
<keyword evidence="1" id="KW-0808">Transferase</keyword>
<protein>
    <submittedName>
        <fullName evidence="1">Protein kinase, catalytic domain-containingprotein</fullName>
    </submittedName>
</protein>
<dbReference type="EMBL" id="JAADJG010001252">
    <property type="protein sequence ID" value="KAF4419496.1"/>
    <property type="molecule type" value="Genomic_DNA"/>
</dbReference>
<reference evidence="1" key="1">
    <citation type="submission" date="2020-01" db="EMBL/GenBank/DDBJ databases">
        <title>Identification and distribution of gene clusters putatively required for synthesis of sphingolipid metabolism inhibitors in phylogenetically diverse species of the filamentous fungus Fusarium.</title>
        <authorList>
            <person name="Kim H.-S."/>
            <person name="Busman M."/>
            <person name="Brown D.W."/>
            <person name="Divon H."/>
            <person name="Uhlig S."/>
            <person name="Proctor R.H."/>
        </authorList>
    </citation>
    <scope>NUCLEOTIDE SEQUENCE</scope>
    <source>
        <strain evidence="1">NRRL 53441</strain>
    </source>
</reference>
<dbReference type="GO" id="GO:0016301">
    <property type="term" value="F:kinase activity"/>
    <property type="evidence" value="ECO:0007669"/>
    <property type="project" value="UniProtKB-KW"/>
</dbReference>
<keyword evidence="2" id="KW-1185">Reference proteome</keyword>
<gene>
    <name evidence="1" type="ORF">F53441_14415</name>
</gene>
<proteinExistence type="predicted"/>
<dbReference type="PANTHER" id="PTHR37542">
    <property type="entry name" value="HELO DOMAIN-CONTAINING PROTEIN-RELATED"/>
    <property type="match status" value="1"/>
</dbReference>
<evidence type="ECO:0000313" key="1">
    <source>
        <dbReference type="EMBL" id="KAF4419496.1"/>
    </source>
</evidence>
<dbReference type="Proteomes" id="UP000605986">
    <property type="component" value="Unassembled WGS sequence"/>
</dbReference>
<organism evidence="1 2">
    <name type="scientific">Fusarium austroafricanum</name>
    <dbReference type="NCBI Taxonomy" id="2364996"/>
    <lineage>
        <taxon>Eukaryota</taxon>
        <taxon>Fungi</taxon>
        <taxon>Dikarya</taxon>
        <taxon>Ascomycota</taxon>
        <taxon>Pezizomycotina</taxon>
        <taxon>Sordariomycetes</taxon>
        <taxon>Hypocreomycetidae</taxon>
        <taxon>Hypocreales</taxon>
        <taxon>Nectriaceae</taxon>
        <taxon>Fusarium</taxon>
        <taxon>Fusarium concolor species complex</taxon>
    </lineage>
</organism>
<keyword evidence="1" id="KW-0418">Kinase</keyword>
<evidence type="ECO:0000313" key="2">
    <source>
        <dbReference type="Proteomes" id="UP000605986"/>
    </source>
</evidence>
<dbReference type="OrthoDB" id="4062651at2759"/>
<sequence>MTQLVDTLRNYNIELANLLPFYRLDRFERRIGRVLVTTRQLAASLADIGSKINTTSGVDTGELGGQYSLMARLLESKHETEAFETDPSKPVDESSQRLVEAFTYALPVGVSQASLHLRASEVQFDKRDVEGFRAREFGSYEASPVIIEWRYYSSKETRETRSSVDVRVHMLTIQLQQLSSLHHTGVLPCLGYFHDHKRYRYGITFRYPRNDGAALPTSLADRLHQDQKRRIRRDLGDRLRAARSLIGTVYQMLCELAARKYFEQQHTAV</sequence>
<accession>A0A8H4JDF4</accession>